<comment type="caution">
    <text evidence="1">The sequence shown here is derived from an EMBL/GenBank/DDBJ whole genome shotgun (WGS) entry which is preliminary data.</text>
</comment>
<evidence type="ECO:0000313" key="2">
    <source>
        <dbReference type="Proteomes" id="UP000032309"/>
    </source>
</evidence>
<keyword evidence="2" id="KW-1185">Reference proteome</keyword>
<dbReference type="RefSeq" id="WP_157842580.1">
    <property type="nucleotide sequence ID" value="NZ_BAFN01000001.1"/>
</dbReference>
<gene>
    <name evidence="1" type="ORF">BROSI_A3410</name>
</gene>
<proteinExistence type="predicted"/>
<reference evidence="2" key="1">
    <citation type="journal article" date="2015" name="Genome Announc.">
        <title>Draft Genome Sequence of an Anaerobic Ammonium-Oxidizing Bacterium, "Candidatus Brocadia sinica".</title>
        <authorList>
            <person name="Oshiki M."/>
            <person name="Shinyako-Hata K."/>
            <person name="Satoh H."/>
            <person name="Okabe S."/>
        </authorList>
    </citation>
    <scope>NUCLEOTIDE SEQUENCE [LARGE SCALE GENOMIC DNA]</scope>
    <source>
        <strain evidence="2">JPN1</strain>
    </source>
</reference>
<protein>
    <submittedName>
        <fullName evidence="1">Uncharacterized protein</fullName>
    </submittedName>
</protein>
<organism evidence="1 2">
    <name type="scientific">Candidatus Brocadia sinica JPN1</name>
    <dbReference type="NCBI Taxonomy" id="1197129"/>
    <lineage>
        <taxon>Bacteria</taxon>
        <taxon>Pseudomonadati</taxon>
        <taxon>Planctomycetota</taxon>
        <taxon>Candidatus Brocadiia</taxon>
        <taxon>Candidatus Brocadiales</taxon>
        <taxon>Candidatus Brocadiaceae</taxon>
        <taxon>Candidatus Brocadia</taxon>
    </lineage>
</organism>
<name>A0ABQ0K1M1_9BACT</name>
<sequence>MGNMSSLEFNESPKEREIKISMKEQFPIPVRIIDDLGMVVGNYQIKKTKSNKFMMQK</sequence>
<dbReference type="EMBL" id="BAFN01000001">
    <property type="protein sequence ID" value="GAN34866.1"/>
    <property type="molecule type" value="Genomic_DNA"/>
</dbReference>
<accession>A0ABQ0K1M1</accession>
<dbReference type="Proteomes" id="UP000032309">
    <property type="component" value="Unassembled WGS sequence"/>
</dbReference>
<evidence type="ECO:0000313" key="1">
    <source>
        <dbReference type="EMBL" id="GAN34866.1"/>
    </source>
</evidence>